<reference evidence="2" key="1">
    <citation type="journal article" date="2023" name="Genome Biol. Evol.">
        <title>Long-read-based Genome Assembly of Drosophila gunungcola Reveals Fewer Chemosensory Genes in Flower-breeding Species.</title>
        <authorList>
            <person name="Negi A."/>
            <person name="Liao B.Y."/>
            <person name="Yeh S.D."/>
        </authorList>
    </citation>
    <scope>NUCLEOTIDE SEQUENCE</scope>
    <source>
        <strain evidence="2">Sukarami</strain>
    </source>
</reference>
<dbReference type="AlphaFoldDB" id="A0A9P9YFU6"/>
<dbReference type="Proteomes" id="UP001059596">
    <property type="component" value="Unassembled WGS sequence"/>
</dbReference>
<gene>
    <name evidence="2" type="ORF">M5D96_011403</name>
</gene>
<sequence length="131" mass="14264">MVSTPPGNTDYVSTLARSPDASIVVSGDVPEAFEPQAEDDEEEEPTTLTVARLARQQVDDGDEPGTSTTHVLVGAWLQGQDRHSFAHGHLQQCLWEAQRNPPRAQHPLTTRTSEPTIGFGETAREPHSNTP</sequence>
<evidence type="ECO:0000313" key="2">
    <source>
        <dbReference type="EMBL" id="KAI8035804.1"/>
    </source>
</evidence>
<dbReference type="EMBL" id="JAMKOV010000029">
    <property type="protein sequence ID" value="KAI8035804.1"/>
    <property type="molecule type" value="Genomic_DNA"/>
</dbReference>
<name>A0A9P9YFU6_9MUSC</name>
<evidence type="ECO:0000256" key="1">
    <source>
        <dbReference type="SAM" id="MobiDB-lite"/>
    </source>
</evidence>
<feature type="compositionally biased region" description="Basic and acidic residues" evidence="1">
    <location>
        <begin position="122"/>
        <end position="131"/>
    </location>
</feature>
<comment type="caution">
    <text evidence="2">The sequence shown here is derived from an EMBL/GenBank/DDBJ whole genome shotgun (WGS) entry which is preliminary data.</text>
</comment>
<accession>A0A9P9YFU6</accession>
<evidence type="ECO:0000313" key="3">
    <source>
        <dbReference type="Proteomes" id="UP001059596"/>
    </source>
</evidence>
<protein>
    <submittedName>
        <fullName evidence="2">Uncharacterized protein</fullName>
    </submittedName>
</protein>
<keyword evidence="3" id="KW-1185">Reference proteome</keyword>
<proteinExistence type="predicted"/>
<organism evidence="2 3">
    <name type="scientific">Drosophila gunungcola</name>
    <name type="common">fruit fly</name>
    <dbReference type="NCBI Taxonomy" id="103775"/>
    <lineage>
        <taxon>Eukaryota</taxon>
        <taxon>Metazoa</taxon>
        <taxon>Ecdysozoa</taxon>
        <taxon>Arthropoda</taxon>
        <taxon>Hexapoda</taxon>
        <taxon>Insecta</taxon>
        <taxon>Pterygota</taxon>
        <taxon>Neoptera</taxon>
        <taxon>Endopterygota</taxon>
        <taxon>Diptera</taxon>
        <taxon>Brachycera</taxon>
        <taxon>Muscomorpha</taxon>
        <taxon>Ephydroidea</taxon>
        <taxon>Drosophilidae</taxon>
        <taxon>Drosophila</taxon>
        <taxon>Sophophora</taxon>
    </lineage>
</organism>
<feature type="region of interest" description="Disordered" evidence="1">
    <location>
        <begin position="99"/>
        <end position="131"/>
    </location>
</feature>